<protein>
    <submittedName>
        <fullName evidence="6">PAS domain-containing serine/threonine-protein kinase-like</fullName>
    </submittedName>
</protein>
<evidence type="ECO:0000313" key="6">
    <source>
        <dbReference type="RefSeq" id="XP_022255483.1"/>
    </source>
</evidence>
<keyword evidence="1" id="KW-0547">Nucleotide-binding</keyword>
<evidence type="ECO:0000313" key="5">
    <source>
        <dbReference type="Proteomes" id="UP000694941"/>
    </source>
</evidence>
<feature type="domain" description="Protein kinase" evidence="4">
    <location>
        <begin position="1"/>
        <end position="90"/>
    </location>
</feature>
<dbReference type="InterPro" id="IPR000719">
    <property type="entry name" value="Prot_kinase_dom"/>
</dbReference>
<organism evidence="5 6">
    <name type="scientific">Limulus polyphemus</name>
    <name type="common">Atlantic horseshoe crab</name>
    <dbReference type="NCBI Taxonomy" id="6850"/>
    <lineage>
        <taxon>Eukaryota</taxon>
        <taxon>Metazoa</taxon>
        <taxon>Ecdysozoa</taxon>
        <taxon>Arthropoda</taxon>
        <taxon>Chelicerata</taxon>
        <taxon>Merostomata</taxon>
        <taxon>Xiphosura</taxon>
        <taxon>Limulidae</taxon>
        <taxon>Limulus</taxon>
    </lineage>
</organism>
<reference evidence="6" key="1">
    <citation type="submission" date="2025-08" db="UniProtKB">
        <authorList>
            <consortium name="RefSeq"/>
        </authorList>
    </citation>
    <scope>IDENTIFICATION</scope>
    <source>
        <tissue evidence="6">Muscle</tissue>
    </source>
</reference>
<evidence type="ECO:0000256" key="2">
    <source>
        <dbReference type="ARBA" id="ARBA00022840"/>
    </source>
</evidence>
<dbReference type="SUPFAM" id="SSF56112">
    <property type="entry name" value="Protein kinase-like (PK-like)"/>
    <property type="match status" value="1"/>
</dbReference>
<dbReference type="Gene3D" id="1.10.510.10">
    <property type="entry name" value="Transferase(Phosphotransferase) domain 1"/>
    <property type="match status" value="1"/>
</dbReference>
<proteinExistence type="predicted"/>
<dbReference type="PANTHER" id="PTHR24346">
    <property type="entry name" value="MAP/MICROTUBULE AFFINITY-REGULATING KINASE"/>
    <property type="match status" value="1"/>
</dbReference>
<keyword evidence="2" id="KW-0067">ATP-binding</keyword>
<dbReference type="PANTHER" id="PTHR24346:SF51">
    <property type="entry name" value="PAS DOMAIN-CONTAINING SERINE_THREONINE-PROTEIN KINASE"/>
    <property type="match status" value="1"/>
</dbReference>
<sequence length="160" mass="18342">WRGVGLLKEWFHYFIPRYRGPELEMWALGVTLYTLIFGENPFFDVEETIAGILKPPFQVSNDLMDLISWLLHPDPNQRATLLEVEKHRWTNQPVSPESYKFGEVVQSAPEEHCPPVYYECETSRSVSVLNSDSMYTSSTNPVQSSCYSSSSPLEEQDSVS</sequence>
<feature type="compositionally biased region" description="Polar residues" evidence="3">
    <location>
        <begin position="132"/>
        <end position="143"/>
    </location>
</feature>
<name>A0ABM1THX7_LIMPO</name>
<dbReference type="RefSeq" id="XP_022255483.1">
    <property type="nucleotide sequence ID" value="XM_022399775.1"/>
</dbReference>
<gene>
    <name evidence="6" type="primary">LOC111088793</name>
</gene>
<feature type="non-terminal residue" evidence="6">
    <location>
        <position position="1"/>
    </location>
</feature>
<dbReference type="InterPro" id="IPR011009">
    <property type="entry name" value="Kinase-like_dom_sf"/>
</dbReference>
<evidence type="ECO:0000259" key="4">
    <source>
        <dbReference type="PROSITE" id="PS50011"/>
    </source>
</evidence>
<dbReference type="GeneID" id="111088793"/>
<feature type="region of interest" description="Disordered" evidence="3">
    <location>
        <begin position="132"/>
        <end position="160"/>
    </location>
</feature>
<evidence type="ECO:0000256" key="3">
    <source>
        <dbReference type="SAM" id="MobiDB-lite"/>
    </source>
</evidence>
<dbReference type="Proteomes" id="UP000694941">
    <property type="component" value="Unplaced"/>
</dbReference>
<dbReference type="Pfam" id="PF00069">
    <property type="entry name" value="Pkinase"/>
    <property type="match status" value="1"/>
</dbReference>
<dbReference type="PROSITE" id="PS50011">
    <property type="entry name" value="PROTEIN_KINASE_DOM"/>
    <property type="match status" value="1"/>
</dbReference>
<keyword evidence="5" id="KW-1185">Reference proteome</keyword>
<evidence type="ECO:0000256" key="1">
    <source>
        <dbReference type="ARBA" id="ARBA00022741"/>
    </source>
</evidence>
<accession>A0ABM1THX7</accession>